<protein>
    <submittedName>
        <fullName evidence="1">Uncharacterized protein</fullName>
    </submittedName>
</protein>
<gene>
    <name evidence="1" type="ORF">DUNSADRAFT_1143</name>
</gene>
<sequence>MQPEDLEMWASHAKPQASALPNHLGMPITGPQALMDREIENAEDLEELCAVVLRHHDAPGLPQEHQYQYAPRTLSLALLRLTDWETDSSPAAGRSFEAEGLGMPNAHNQARVLEVLQSRVVAACMDSASSNQGEVAAVGASPGFQPAIDSSLMANYLWSLATLHGADSLGAGDGGKAAGLQQVCTAVEHWAKHGLALPETVKVEATSTPDLTSILWGYAALLQMASHTDEAEPSSSSGSTPISEAGSALVDALAAEMAARMLHSARGRGLQPADLADLAWALNACGRRSPQVTSLAEAVAAEVFFQISDRHSLKAPFTAPEVIKVVMALSQLGIKTKPIGAALDAVAGHVVKRLRIRHVSAIDKPDDILALLTAYADAEHSSVVVPELVAATAGQLISDIAHHHHWVCTSGDDVPEAWTCRYWQSHLHSRTIAGLLRAYVRLNMYPGKILLASLAIALQPQLQATQTEHLKSLTQDLDALGHTVDTDKLQHALQEEIARRATA</sequence>
<proteinExistence type="predicted"/>
<organism evidence="1 2">
    <name type="scientific">Dunaliella salina</name>
    <name type="common">Green alga</name>
    <name type="synonym">Protococcus salinus</name>
    <dbReference type="NCBI Taxonomy" id="3046"/>
    <lineage>
        <taxon>Eukaryota</taxon>
        <taxon>Viridiplantae</taxon>
        <taxon>Chlorophyta</taxon>
        <taxon>core chlorophytes</taxon>
        <taxon>Chlorophyceae</taxon>
        <taxon>CS clade</taxon>
        <taxon>Chlamydomonadales</taxon>
        <taxon>Dunaliellaceae</taxon>
        <taxon>Dunaliella</taxon>
    </lineage>
</organism>
<comment type="caution">
    <text evidence="1">The sequence shown here is derived from an EMBL/GenBank/DDBJ whole genome shotgun (WGS) entry which is preliminary data.</text>
</comment>
<reference evidence="1" key="1">
    <citation type="submission" date="2017-08" db="EMBL/GenBank/DDBJ databases">
        <authorList>
            <person name="Polle J.E."/>
            <person name="Barry K."/>
            <person name="Cushman J."/>
            <person name="Schmutz J."/>
            <person name="Tran D."/>
            <person name="Hathwaick L.T."/>
            <person name="Yim W.C."/>
            <person name="Jenkins J."/>
            <person name="Mckie-Krisberg Z.M."/>
            <person name="Prochnik S."/>
            <person name="Lindquist E."/>
            <person name="Dockter R.B."/>
            <person name="Adam C."/>
            <person name="Molina H."/>
            <person name="Bunkerborg J."/>
            <person name="Jin E."/>
            <person name="Buchheim M."/>
            <person name="Magnuson J."/>
        </authorList>
    </citation>
    <scope>NUCLEOTIDE SEQUENCE</scope>
    <source>
        <strain evidence="1">CCAP 19/18</strain>
    </source>
</reference>
<keyword evidence="2" id="KW-1185">Reference proteome</keyword>
<dbReference type="EMBL" id="MU070561">
    <property type="protein sequence ID" value="KAF5827205.1"/>
    <property type="molecule type" value="Genomic_DNA"/>
</dbReference>
<accession>A0ABQ7FXW9</accession>
<dbReference type="Proteomes" id="UP000815325">
    <property type="component" value="Unassembled WGS sequence"/>
</dbReference>
<evidence type="ECO:0000313" key="2">
    <source>
        <dbReference type="Proteomes" id="UP000815325"/>
    </source>
</evidence>
<evidence type="ECO:0000313" key="1">
    <source>
        <dbReference type="EMBL" id="KAF5827205.1"/>
    </source>
</evidence>
<name>A0ABQ7FXW9_DUNSA</name>